<keyword evidence="3" id="KW-1185">Reference proteome</keyword>
<feature type="domain" description="Putative restriction endonuclease" evidence="1">
    <location>
        <begin position="14"/>
        <end position="175"/>
    </location>
</feature>
<sequence length="181" mass="20109">MAEMMVVKPKMTEEEFIKLPDDGRKYELVDGEAKEVPAGVRHDAIVMRIGYLMYPFAEKVGFLCASSAGFRMVTGNIRSPDVSLVLKGRLPEGQLPEGFMDGAPDLAIEVISPNEDWAELGRKIGEYFMSGAKQVWLVDPQAKTVTVYKSLTDVHVLHEDEEISSELLPGFKCKVADLVME</sequence>
<gene>
    <name evidence="2" type="ORF">M2350_001868</name>
</gene>
<dbReference type="PANTHER" id="PTHR34107">
    <property type="entry name" value="SLL0198 PROTEIN-RELATED"/>
    <property type="match status" value="1"/>
</dbReference>
<comment type="caution">
    <text evidence="2">The sequence shown here is derived from an EMBL/GenBank/DDBJ whole genome shotgun (WGS) entry which is preliminary data.</text>
</comment>
<organism evidence="2 3">
    <name type="scientific">Candidatus Fervidibacter sacchari</name>
    <dbReference type="NCBI Taxonomy" id="1448929"/>
    <lineage>
        <taxon>Bacteria</taxon>
        <taxon>Candidatus Fervidibacterota</taxon>
        <taxon>Candidatus Fervidibacter</taxon>
    </lineage>
</organism>
<dbReference type="InterPro" id="IPR008538">
    <property type="entry name" value="Uma2"/>
</dbReference>
<dbReference type="Pfam" id="PF05685">
    <property type="entry name" value="Uma2"/>
    <property type="match status" value="1"/>
</dbReference>
<dbReference type="SUPFAM" id="SSF52980">
    <property type="entry name" value="Restriction endonuclease-like"/>
    <property type="match status" value="1"/>
</dbReference>
<dbReference type="InterPro" id="IPR011335">
    <property type="entry name" value="Restrct_endonuc-II-like"/>
</dbReference>
<keyword evidence="2" id="KW-0540">Nuclease</keyword>
<protein>
    <submittedName>
        <fullName evidence="2">Uma2 family endonuclease</fullName>
    </submittedName>
</protein>
<dbReference type="GO" id="GO:0004519">
    <property type="term" value="F:endonuclease activity"/>
    <property type="evidence" value="ECO:0007669"/>
    <property type="project" value="UniProtKB-KW"/>
</dbReference>
<dbReference type="InterPro" id="IPR012296">
    <property type="entry name" value="Nuclease_put_TT1808"/>
</dbReference>
<dbReference type="EMBL" id="JANUCP010000003">
    <property type="protein sequence ID" value="MCS3919455.1"/>
    <property type="molecule type" value="Genomic_DNA"/>
</dbReference>
<dbReference type="PANTHER" id="PTHR34107:SF4">
    <property type="entry name" value="SLL1222 PROTEIN"/>
    <property type="match status" value="1"/>
</dbReference>
<dbReference type="CDD" id="cd06260">
    <property type="entry name" value="DUF820-like"/>
    <property type="match status" value="1"/>
</dbReference>
<reference evidence="2 3" key="1">
    <citation type="submission" date="2022-08" db="EMBL/GenBank/DDBJ databases">
        <title>Bacterial and archaeal communities from various locations to study Microbial Dark Matter (Phase II).</title>
        <authorList>
            <person name="Stepanauskas R."/>
        </authorList>
    </citation>
    <scope>NUCLEOTIDE SEQUENCE [LARGE SCALE GENOMIC DNA]</scope>
    <source>
        <strain evidence="2 3">PD1</strain>
    </source>
</reference>
<keyword evidence="2" id="KW-0255">Endonuclease</keyword>
<evidence type="ECO:0000259" key="1">
    <source>
        <dbReference type="Pfam" id="PF05685"/>
    </source>
</evidence>
<keyword evidence="2" id="KW-0378">Hydrolase</keyword>
<dbReference type="RefSeq" id="WP_259095881.1">
    <property type="nucleotide sequence ID" value="NZ_CP130454.1"/>
</dbReference>
<accession>A0ABT2ENM3</accession>
<dbReference type="Gene3D" id="3.90.1570.10">
    <property type="entry name" value="tt1808, chain A"/>
    <property type="match status" value="1"/>
</dbReference>
<dbReference type="Proteomes" id="UP001204798">
    <property type="component" value="Unassembled WGS sequence"/>
</dbReference>
<proteinExistence type="predicted"/>
<evidence type="ECO:0000313" key="2">
    <source>
        <dbReference type="EMBL" id="MCS3919455.1"/>
    </source>
</evidence>
<evidence type="ECO:0000313" key="3">
    <source>
        <dbReference type="Proteomes" id="UP001204798"/>
    </source>
</evidence>
<name>A0ABT2ENM3_9BACT</name>